<sequence>MSNTTKTPTNNAGKNAIKEWPTAAQPSAVAANAERRATQANFTGATLVQPTPAPGPAPGPQGGKRKRKTLRKTRRTLGNKNKSTRKH</sequence>
<feature type="compositionally biased region" description="Polar residues" evidence="1">
    <location>
        <begin position="38"/>
        <end position="48"/>
    </location>
</feature>
<organism evidence="2">
    <name type="scientific">viral metagenome</name>
    <dbReference type="NCBI Taxonomy" id="1070528"/>
    <lineage>
        <taxon>unclassified sequences</taxon>
        <taxon>metagenomes</taxon>
        <taxon>organismal metagenomes</taxon>
    </lineage>
</organism>
<reference evidence="2" key="1">
    <citation type="journal article" date="2020" name="Nature">
        <title>Giant virus diversity and host interactions through global metagenomics.</title>
        <authorList>
            <person name="Schulz F."/>
            <person name="Roux S."/>
            <person name="Paez-Espino D."/>
            <person name="Jungbluth S."/>
            <person name="Walsh D.A."/>
            <person name="Denef V.J."/>
            <person name="McMahon K.D."/>
            <person name="Konstantinidis K.T."/>
            <person name="Eloe-Fadrosh E.A."/>
            <person name="Kyrpides N.C."/>
            <person name="Woyke T."/>
        </authorList>
    </citation>
    <scope>NUCLEOTIDE SEQUENCE</scope>
    <source>
        <strain evidence="2">GVMAG-M-3300023174-141</strain>
    </source>
</reference>
<evidence type="ECO:0000256" key="1">
    <source>
        <dbReference type="SAM" id="MobiDB-lite"/>
    </source>
</evidence>
<proteinExistence type="predicted"/>
<evidence type="ECO:0000313" key="2">
    <source>
        <dbReference type="EMBL" id="QHT14872.1"/>
    </source>
</evidence>
<dbReference type="EMBL" id="MN739594">
    <property type="protein sequence ID" value="QHT14872.1"/>
    <property type="molecule type" value="Genomic_DNA"/>
</dbReference>
<name>A0A6C0DEQ3_9ZZZZ</name>
<accession>A0A6C0DEQ3</accession>
<feature type="compositionally biased region" description="Polar residues" evidence="1">
    <location>
        <begin position="1"/>
        <end position="13"/>
    </location>
</feature>
<dbReference type="AlphaFoldDB" id="A0A6C0DEQ3"/>
<protein>
    <submittedName>
        <fullName evidence="2">Uncharacterized protein</fullName>
    </submittedName>
</protein>
<feature type="compositionally biased region" description="Basic residues" evidence="1">
    <location>
        <begin position="63"/>
        <end position="87"/>
    </location>
</feature>
<feature type="region of interest" description="Disordered" evidence="1">
    <location>
        <begin position="1"/>
        <end position="87"/>
    </location>
</feature>